<organism evidence="2 3">
    <name type="scientific">Paenarthrobacter ureafaciens</name>
    <dbReference type="NCBI Taxonomy" id="37931"/>
    <lineage>
        <taxon>Bacteria</taxon>
        <taxon>Bacillati</taxon>
        <taxon>Actinomycetota</taxon>
        <taxon>Actinomycetes</taxon>
        <taxon>Micrococcales</taxon>
        <taxon>Micrococcaceae</taxon>
        <taxon>Paenarthrobacter</taxon>
    </lineage>
</organism>
<accession>A0AAX3EQL0</accession>
<dbReference type="AlphaFoldDB" id="A0AAX3EQL0"/>
<gene>
    <name evidence="2" type="ORF">NL394_09535</name>
</gene>
<keyword evidence="1" id="KW-0472">Membrane</keyword>
<evidence type="ECO:0000256" key="1">
    <source>
        <dbReference type="SAM" id="Phobius"/>
    </source>
</evidence>
<dbReference type="EMBL" id="CP101185">
    <property type="protein sequence ID" value="UYV99414.1"/>
    <property type="molecule type" value="Genomic_DNA"/>
</dbReference>
<dbReference type="RefSeq" id="WP_069696451.1">
    <property type="nucleotide sequence ID" value="NZ_CP043010.1"/>
</dbReference>
<dbReference type="Proteomes" id="UP001163293">
    <property type="component" value="Chromosome"/>
</dbReference>
<feature type="transmembrane region" description="Helical" evidence="1">
    <location>
        <begin position="56"/>
        <end position="76"/>
    </location>
</feature>
<keyword evidence="1" id="KW-1133">Transmembrane helix</keyword>
<protein>
    <submittedName>
        <fullName evidence="2">Uncharacterized protein</fullName>
    </submittedName>
</protein>
<proteinExistence type="predicted"/>
<evidence type="ECO:0000313" key="2">
    <source>
        <dbReference type="EMBL" id="UYV99414.1"/>
    </source>
</evidence>
<name>A0AAX3EQL0_PAEUR</name>
<sequence length="87" mass="8959">MIPLLLLIVLGFVALTSLAGGLAMALGSWLGPEKLGLPVEAQVPLEYLNGSPFSSFVVPGLLLALIVGGLHVAASWPCCDATAWRAC</sequence>
<reference evidence="2" key="1">
    <citation type="submission" date="2022-07" db="EMBL/GenBank/DDBJ databases">
        <authorList>
            <person name="Wu T."/>
        </authorList>
    </citation>
    <scope>NUCLEOTIDE SEQUENCE</scope>
    <source>
        <strain evidence="2">SD-1</strain>
    </source>
</reference>
<keyword evidence="1" id="KW-0812">Transmembrane</keyword>
<evidence type="ECO:0000313" key="3">
    <source>
        <dbReference type="Proteomes" id="UP001163293"/>
    </source>
</evidence>
<keyword evidence="3" id="KW-1185">Reference proteome</keyword>